<dbReference type="Proteomes" id="UP000014500">
    <property type="component" value="Unassembled WGS sequence"/>
</dbReference>
<reference evidence="2" key="1">
    <citation type="submission" date="2011-05" db="EMBL/GenBank/DDBJ databases">
        <authorList>
            <person name="Richards S.R."/>
            <person name="Qu J."/>
            <person name="Jiang H."/>
            <person name="Jhangiani S.N."/>
            <person name="Agravi P."/>
            <person name="Goodspeed R."/>
            <person name="Gross S."/>
            <person name="Mandapat C."/>
            <person name="Jackson L."/>
            <person name="Mathew T."/>
            <person name="Pu L."/>
            <person name="Thornton R."/>
            <person name="Saada N."/>
            <person name="Wilczek-Boney K.B."/>
            <person name="Lee S."/>
            <person name="Kovar C."/>
            <person name="Wu Y."/>
            <person name="Scherer S.E."/>
            <person name="Worley K.C."/>
            <person name="Muzny D.M."/>
            <person name="Gibbs R."/>
        </authorList>
    </citation>
    <scope>NUCLEOTIDE SEQUENCE</scope>
    <source>
        <strain evidence="2">Brora</strain>
    </source>
</reference>
<proteinExistence type="predicted"/>
<dbReference type="HOGENOM" id="CLU_1163427_0_0_1"/>
<dbReference type="eggNOG" id="KOG3543">
    <property type="taxonomic scope" value="Eukaryota"/>
</dbReference>
<accession>T1IUE0</accession>
<dbReference type="PANTHER" id="PTHR12166:SF8">
    <property type="entry name" value="CALCIUM-DEPENDENT SECRETION ACTIVATOR"/>
    <property type="match status" value="1"/>
</dbReference>
<evidence type="ECO:0000313" key="1">
    <source>
        <dbReference type="EnsemblMetazoa" id="SMAR004762-PA"/>
    </source>
</evidence>
<dbReference type="PANTHER" id="PTHR12166">
    <property type="entry name" value="CALCIUM-DEPENDENT SECRETION ACTIVATOR"/>
    <property type="match status" value="1"/>
</dbReference>
<evidence type="ECO:0000313" key="2">
    <source>
        <dbReference type="Proteomes" id="UP000014500"/>
    </source>
</evidence>
<dbReference type="AlphaFoldDB" id="T1IUE0"/>
<organism evidence="1 2">
    <name type="scientific">Strigamia maritima</name>
    <name type="common">European centipede</name>
    <name type="synonym">Geophilus maritimus</name>
    <dbReference type="NCBI Taxonomy" id="126957"/>
    <lineage>
        <taxon>Eukaryota</taxon>
        <taxon>Metazoa</taxon>
        <taxon>Ecdysozoa</taxon>
        <taxon>Arthropoda</taxon>
        <taxon>Myriapoda</taxon>
        <taxon>Chilopoda</taxon>
        <taxon>Pleurostigmophora</taxon>
        <taxon>Geophilomorpha</taxon>
        <taxon>Linotaeniidae</taxon>
        <taxon>Strigamia</taxon>
    </lineage>
</organism>
<keyword evidence="2" id="KW-1185">Reference proteome</keyword>
<dbReference type="STRING" id="126957.T1IUE0"/>
<name>T1IUE0_STRMM</name>
<dbReference type="EMBL" id="JH431529">
    <property type="status" value="NOT_ANNOTATED_CDS"/>
    <property type="molecule type" value="Genomic_DNA"/>
</dbReference>
<dbReference type="InterPro" id="IPR033227">
    <property type="entry name" value="CAPS"/>
</dbReference>
<reference evidence="1" key="2">
    <citation type="submission" date="2015-02" db="UniProtKB">
        <authorList>
            <consortium name="EnsemblMetazoa"/>
        </authorList>
    </citation>
    <scope>IDENTIFICATION</scope>
</reference>
<sequence length="197" mass="22829">MTILNAQLLCFHANLSSDADRARKHGMDEFISADPCKFDHATLFRTLQTLTLDFRINDAFCSLGWFSPGQVFVLDEYCARYGVRGCYRHLCYLNDLLDRAEKNYLIDPTLIHYSFAFCASHVHGNRPDGIGTVTQEEKDQFQVIKERLRVLLENQITNFRYCFPFGRPEGALKATLSLLERVNIKNFYSCFECCIWL</sequence>
<dbReference type="GO" id="GO:0098793">
    <property type="term" value="C:presynapse"/>
    <property type="evidence" value="ECO:0007669"/>
    <property type="project" value="GOC"/>
</dbReference>
<dbReference type="EnsemblMetazoa" id="SMAR004762-RA">
    <property type="protein sequence ID" value="SMAR004762-PA"/>
    <property type="gene ID" value="SMAR004762"/>
</dbReference>
<dbReference type="GO" id="GO:0016079">
    <property type="term" value="P:synaptic vesicle exocytosis"/>
    <property type="evidence" value="ECO:0007669"/>
    <property type="project" value="InterPro"/>
</dbReference>
<dbReference type="GO" id="GO:1990504">
    <property type="term" value="P:dense core granule exocytosis"/>
    <property type="evidence" value="ECO:0007669"/>
    <property type="project" value="InterPro"/>
</dbReference>
<protein>
    <submittedName>
        <fullName evidence="1">Uncharacterized protein</fullName>
    </submittedName>
</protein>